<dbReference type="Pfam" id="PF00023">
    <property type="entry name" value="Ank"/>
    <property type="match status" value="1"/>
</dbReference>
<dbReference type="AlphaFoldDB" id="A0A0H4WMU3"/>
<organism evidence="4 5">
    <name type="scientific">Pseudomyxococcus hansupus</name>
    <dbReference type="NCBI Taxonomy" id="1297742"/>
    <lineage>
        <taxon>Bacteria</taxon>
        <taxon>Pseudomonadati</taxon>
        <taxon>Myxococcota</taxon>
        <taxon>Myxococcia</taxon>
        <taxon>Myxococcales</taxon>
        <taxon>Cystobacterineae</taxon>
        <taxon>Myxococcaceae</taxon>
        <taxon>Pseudomyxococcus</taxon>
    </lineage>
</organism>
<dbReference type="PANTHER" id="PTHR24166:SF48">
    <property type="entry name" value="PROTEIN VAPYRIN"/>
    <property type="match status" value="1"/>
</dbReference>
<dbReference type="InterPro" id="IPR050889">
    <property type="entry name" value="Dendritic_Spine_Reg/Scaffold"/>
</dbReference>
<dbReference type="eggNOG" id="COG0666">
    <property type="taxonomic scope" value="Bacteria"/>
</dbReference>
<evidence type="ECO:0000313" key="4">
    <source>
        <dbReference type="EMBL" id="AKQ64736.1"/>
    </source>
</evidence>
<dbReference type="SUPFAM" id="SSF48403">
    <property type="entry name" value="Ankyrin repeat"/>
    <property type="match status" value="1"/>
</dbReference>
<proteinExistence type="predicted"/>
<evidence type="ECO:0000313" key="5">
    <source>
        <dbReference type="Proteomes" id="UP000009026"/>
    </source>
</evidence>
<dbReference type="Proteomes" id="UP000009026">
    <property type="component" value="Chromosome"/>
</dbReference>
<dbReference type="Gene3D" id="1.25.40.20">
    <property type="entry name" value="Ankyrin repeat-containing domain"/>
    <property type="match status" value="2"/>
</dbReference>
<accession>A0A0H4WMU3</accession>
<feature type="repeat" description="ANK" evidence="3">
    <location>
        <begin position="241"/>
        <end position="273"/>
    </location>
</feature>
<evidence type="ECO:0000256" key="1">
    <source>
        <dbReference type="ARBA" id="ARBA00022737"/>
    </source>
</evidence>
<feature type="repeat" description="ANK" evidence="3">
    <location>
        <begin position="62"/>
        <end position="94"/>
    </location>
</feature>
<protein>
    <recommendedName>
        <fullName evidence="6">Ankyrin repeat domain-containing protein</fullName>
    </recommendedName>
</protein>
<reference evidence="4 5" key="1">
    <citation type="journal article" date="2016" name="PLoS ONE">
        <title>Complete Genome Sequence and Comparative Genomics of a Novel Myxobacterium Myxococcus hansupus.</title>
        <authorList>
            <person name="Sharma G."/>
            <person name="Narwani T."/>
            <person name="Subramanian S."/>
        </authorList>
    </citation>
    <scope>NUCLEOTIDE SEQUENCE [LARGE SCALE GENOMIC DNA]</scope>
    <source>
        <strain evidence="5">mixupus</strain>
    </source>
</reference>
<dbReference type="KEGG" id="mym:A176_001648"/>
<gene>
    <name evidence="4" type="ORF">A176_001648</name>
</gene>
<evidence type="ECO:0000256" key="2">
    <source>
        <dbReference type="ARBA" id="ARBA00023043"/>
    </source>
</evidence>
<dbReference type="InterPro" id="IPR036770">
    <property type="entry name" value="Ankyrin_rpt-contain_sf"/>
</dbReference>
<dbReference type="PROSITE" id="PS50088">
    <property type="entry name" value="ANK_REPEAT"/>
    <property type="match status" value="2"/>
</dbReference>
<name>A0A0H4WMU3_9BACT</name>
<evidence type="ECO:0000256" key="3">
    <source>
        <dbReference type="PROSITE-ProRule" id="PRU00023"/>
    </source>
</evidence>
<dbReference type="PANTHER" id="PTHR24166">
    <property type="entry name" value="ROLLING PEBBLES, ISOFORM B"/>
    <property type="match status" value="1"/>
</dbReference>
<dbReference type="InterPro" id="IPR002110">
    <property type="entry name" value="Ankyrin_rpt"/>
</dbReference>
<dbReference type="SMART" id="SM00248">
    <property type="entry name" value="ANK"/>
    <property type="match status" value="6"/>
</dbReference>
<dbReference type="STRING" id="1297742.A176_001648"/>
<keyword evidence="5" id="KW-1185">Reference proteome</keyword>
<dbReference type="PATRIC" id="fig|1297742.4.peg.1667"/>
<evidence type="ECO:0008006" key="6">
    <source>
        <dbReference type="Google" id="ProtNLM"/>
    </source>
</evidence>
<sequence length="444" mass="48336">MAIAAYVLLAPGATWAGAPDPGEAGEESEVMRSVSSGDAAGLRALLARCKPRNLPGTLPSTRNLSPLMLASELGREDLVGILLEAGADPALRVPRHLDAWPPRDWTAFCFAQAHGHAAIAQRLLRTGASDAPSCMEEADFAAAVHLKHFERALRLAKTMENRVPPSLLERLVRYAREQKSPQLMRALRIVGYRRQLISRASTEKPEGEDKHLLTRLIEEGKHEEVRLAIESGADPDTFAPYKDPPLVAAAKRMDVVLLRLLLEEGAKVDITNEYGSPALDHVVAHSRDKGPAALEAARMLLDAGAKKSLAAGGAPPRGFRILDAALSSCRMDILDVLFDRGGREALVAGPANRLYETVVRPDTPCPEEMSWALLEKLYAGGARIGGDVPVPRRIILVIRGGDGMDAFRRHAYSALWSYAAKRPPEWERVLRQAGLPLESEEKGR</sequence>
<dbReference type="PROSITE" id="PS50297">
    <property type="entry name" value="ANK_REP_REGION"/>
    <property type="match status" value="1"/>
</dbReference>
<keyword evidence="1" id="KW-0677">Repeat</keyword>
<dbReference type="EMBL" id="CP012109">
    <property type="protein sequence ID" value="AKQ64736.1"/>
    <property type="molecule type" value="Genomic_DNA"/>
</dbReference>
<keyword evidence="2 3" id="KW-0040">ANK repeat</keyword>